<evidence type="ECO:0000313" key="3">
    <source>
        <dbReference type="Proteomes" id="UP000283975"/>
    </source>
</evidence>
<dbReference type="Proteomes" id="UP000283975">
    <property type="component" value="Unassembled WGS sequence"/>
</dbReference>
<protein>
    <submittedName>
        <fullName evidence="2">Uncharacterized protein</fullName>
    </submittedName>
</protein>
<name>A0A414AS38_9FIRM</name>
<dbReference type="EMBL" id="QSHZ01000023">
    <property type="protein sequence ID" value="RHC54299.1"/>
    <property type="molecule type" value="Genomic_DNA"/>
</dbReference>
<reference evidence="2 3" key="1">
    <citation type="submission" date="2018-08" db="EMBL/GenBank/DDBJ databases">
        <title>A genome reference for cultivated species of the human gut microbiota.</title>
        <authorList>
            <person name="Zou Y."/>
            <person name="Xue W."/>
            <person name="Luo G."/>
        </authorList>
    </citation>
    <scope>NUCLEOTIDE SEQUENCE [LARGE SCALE GENOMIC DNA]</scope>
    <source>
        <strain evidence="2 3">AM35-14</strain>
    </source>
</reference>
<dbReference type="RefSeq" id="WP_007868805.1">
    <property type="nucleotide sequence ID" value="NZ_CACRTF010000017.1"/>
</dbReference>
<organism evidence="2 3">
    <name type="scientific">Enterocloster bolteae</name>
    <dbReference type="NCBI Taxonomy" id="208479"/>
    <lineage>
        <taxon>Bacteria</taxon>
        <taxon>Bacillati</taxon>
        <taxon>Bacillota</taxon>
        <taxon>Clostridia</taxon>
        <taxon>Lachnospirales</taxon>
        <taxon>Lachnospiraceae</taxon>
        <taxon>Enterocloster</taxon>
    </lineage>
</organism>
<gene>
    <name evidence="2" type="ORF">DW839_20010</name>
</gene>
<sequence length="77" mass="8939">MCEVMNYIFGSLSSSETAIRSIRKSMNKQARYNRKLSTLVLIVTVNLVLLELDRVEQKKRIEKLESTIEEMKCDKGE</sequence>
<feature type="coiled-coil region" evidence="1">
    <location>
        <begin position="47"/>
        <end position="74"/>
    </location>
</feature>
<comment type="caution">
    <text evidence="2">The sequence shown here is derived from an EMBL/GenBank/DDBJ whole genome shotgun (WGS) entry which is preliminary data.</text>
</comment>
<keyword evidence="1" id="KW-0175">Coiled coil</keyword>
<proteinExistence type="predicted"/>
<accession>A0A414AS38</accession>
<evidence type="ECO:0000313" key="2">
    <source>
        <dbReference type="EMBL" id="RHC54299.1"/>
    </source>
</evidence>
<evidence type="ECO:0000256" key="1">
    <source>
        <dbReference type="SAM" id="Coils"/>
    </source>
</evidence>
<dbReference type="AlphaFoldDB" id="A0A414AS38"/>